<reference evidence="1" key="1">
    <citation type="submission" date="2021-05" db="EMBL/GenBank/DDBJ databases">
        <authorList>
            <person name="Pietrasiak N."/>
            <person name="Ward R."/>
            <person name="Stajich J.E."/>
            <person name="Kurbessoian T."/>
        </authorList>
    </citation>
    <scope>NUCLEOTIDE SEQUENCE</scope>
    <source>
        <strain evidence="1">JT2-VF2</strain>
    </source>
</reference>
<accession>A0A951Q3K8</accession>
<name>A0A951Q3K8_9NOST</name>
<dbReference type="AlphaFoldDB" id="A0A951Q3K8"/>
<gene>
    <name evidence="1" type="ORF">KME32_26875</name>
</gene>
<proteinExistence type="predicted"/>
<dbReference type="Pfam" id="PF19991">
    <property type="entry name" value="HMA_2"/>
    <property type="match status" value="1"/>
</dbReference>
<evidence type="ECO:0000313" key="2">
    <source>
        <dbReference type="Proteomes" id="UP000715781"/>
    </source>
</evidence>
<dbReference type="Proteomes" id="UP000715781">
    <property type="component" value="Unassembled WGS sequence"/>
</dbReference>
<protein>
    <submittedName>
        <fullName evidence="1">Uncharacterized protein</fullName>
    </submittedName>
</protein>
<comment type="caution">
    <text evidence="1">The sequence shown here is derived from an EMBL/GenBank/DDBJ whole genome shotgun (WGS) entry which is preliminary data.</text>
</comment>
<evidence type="ECO:0000313" key="1">
    <source>
        <dbReference type="EMBL" id="MBW4564682.1"/>
    </source>
</evidence>
<reference evidence="1" key="2">
    <citation type="journal article" date="2022" name="Microbiol. Resour. Announc.">
        <title>Metagenome Sequencing to Explore Phylogenomics of Terrestrial Cyanobacteria.</title>
        <authorList>
            <person name="Ward R.D."/>
            <person name="Stajich J.E."/>
            <person name="Johansen J.R."/>
            <person name="Huntemann M."/>
            <person name="Clum A."/>
            <person name="Foster B."/>
            <person name="Foster B."/>
            <person name="Roux S."/>
            <person name="Palaniappan K."/>
            <person name="Varghese N."/>
            <person name="Mukherjee S."/>
            <person name="Reddy T.B.K."/>
            <person name="Daum C."/>
            <person name="Copeland A."/>
            <person name="Chen I.A."/>
            <person name="Ivanova N.N."/>
            <person name="Kyrpides N.C."/>
            <person name="Shapiro N."/>
            <person name="Eloe-Fadrosh E.A."/>
            <person name="Pietrasiak N."/>
        </authorList>
    </citation>
    <scope>NUCLEOTIDE SEQUENCE</scope>
    <source>
        <strain evidence="1">JT2-VF2</strain>
    </source>
</reference>
<organism evidence="1 2">
    <name type="scientific">Mojavia pulchra JT2-VF2</name>
    <dbReference type="NCBI Taxonomy" id="287848"/>
    <lineage>
        <taxon>Bacteria</taxon>
        <taxon>Bacillati</taxon>
        <taxon>Cyanobacteriota</taxon>
        <taxon>Cyanophyceae</taxon>
        <taxon>Nostocales</taxon>
        <taxon>Nostocaceae</taxon>
    </lineage>
</organism>
<sequence length="202" mass="22353">MSTNNHGNLTYMPKTMEQATLKTLHKPISTKIVSDTPGRLRLRVAPRDRSSGKMQQIANLLEAQPNISQVKTNIAHGSILINHDGQADSLKNLLATLQDIGIIFADITESNSEAAVGVSSAVVDLNKRVQQTTNGVVDLRFMFPLGLSILAVRQLLAKGLQFETIPWYVMAWYAFDSFIKLNNAKQPQANSDYRRSQDAPYA</sequence>
<dbReference type="EMBL" id="JAHHHN010000024">
    <property type="protein sequence ID" value="MBW4564682.1"/>
    <property type="molecule type" value="Genomic_DNA"/>
</dbReference>